<feature type="region of interest" description="Disordered" evidence="1">
    <location>
        <begin position="29"/>
        <end position="57"/>
    </location>
</feature>
<evidence type="ECO:0000313" key="3">
    <source>
        <dbReference type="Proteomes" id="UP001341840"/>
    </source>
</evidence>
<gene>
    <name evidence="2" type="ORF">PIB30_059186</name>
</gene>
<sequence>MKMKIMITETSDGDLGLVRRRFEMRFGPLESSRREEDNHGGGEVRKRSEENEKSMITTKKKAEPILVEAVHIIARGYKVTDNYWEEMQD</sequence>
<evidence type="ECO:0000313" key="2">
    <source>
        <dbReference type="EMBL" id="MED6173424.1"/>
    </source>
</evidence>
<comment type="caution">
    <text evidence="2">The sequence shown here is derived from an EMBL/GenBank/DDBJ whole genome shotgun (WGS) entry which is preliminary data.</text>
</comment>
<reference evidence="2 3" key="1">
    <citation type="journal article" date="2023" name="Plants (Basel)">
        <title>Bridging the Gap: Combining Genomics and Transcriptomics Approaches to Understand Stylosanthes scabra, an Orphan Legume from the Brazilian Caatinga.</title>
        <authorList>
            <person name="Ferreira-Neto J.R.C."/>
            <person name="da Silva M.D."/>
            <person name="Binneck E."/>
            <person name="de Melo N.F."/>
            <person name="da Silva R.H."/>
            <person name="de Melo A.L.T.M."/>
            <person name="Pandolfi V."/>
            <person name="Bustamante F.O."/>
            <person name="Brasileiro-Vidal A.C."/>
            <person name="Benko-Iseppon A.M."/>
        </authorList>
    </citation>
    <scope>NUCLEOTIDE SEQUENCE [LARGE SCALE GENOMIC DNA]</scope>
    <source>
        <tissue evidence="2">Leaves</tissue>
    </source>
</reference>
<name>A0ABU6VJR7_9FABA</name>
<dbReference type="Proteomes" id="UP001341840">
    <property type="component" value="Unassembled WGS sequence"/>
</dbReference>
<organism evidence="2 3">
    <name type="scientific">Stylosanthes scabra</name>
    <dbReference type="NCBI Taxonomy" id="79078"/>
    <lineage>
        <taxon>Eukaryota</taxon>
        <taxon>Viridiplantae</taxon>
        <taxon>Streptophyta</taxon>
        <taxon>Embryophyta</taxon>
        <taxon>Tracheophyta</taxon>
        <taxon>Spermatophyta</taxon>
        <taxon>Magnoliopsida</taxon>
        <taxon>eudicotyledons</taxon>
        <taxon>Gunneridae</taxon>
        <taxon>Pentapetalae</taxon>
        <taxon>rosids</taxon>
        <taxon>fabids</taxon>
        <taxon>Fabales</taxon>
        <taxon>Fabaceae</taxon>
        <taxon>Papilionoideae</taxon>
        <taxon>50 kb inversion clade</taxon>
        <taxon>dalbergioids sensu lato</taxon>
        <taxon>Dalbergieae</taxon>
        <taxon>Pterocarpus clade</taxon>
        <taxon>Stylosanthes</taxon>
    </lineage>
</organism>
<dbReference type="EMBL" id="JASCZI010151541">
    <property type="protein sequence ID" value="MED6173424.1"/>
    <property type="molecule type" value="Genomic_DNA"/>
</dbReference>
<keyword evidence="3" id="KW-1185">Reference proteome</keyword>
<evidence type="ECO:0000256" key="1">
    <source>
        <dbReference type="SAM" id="MobiDB-lite"/>
    </source>
</evidence>
<feature type="compositionally biased region" description="Basic and acidic residues" evidence="1">
    <location>
        <begin position="31"/>
        <end position="53"/>
    </location>
</feature>
<protein>
    <submittedName>
        <fullName evidence="2">Uncharacterized protein</fullName>
    </submittedName>
</protein>
<proteinExistence type="predicted"/>
<accession>A0ABU6VJR7</accession>